<dbReference type="Gene3D" id="3.30.559.10">
    <property type="entry name" value="Chloramphenicol acetyltransferase-like domain"/>
    <property type="match status" value="1"/>
</dbReference>
<feature type="domain" description="Lipoyl-binding" evidence="10">
    <location>
        <begin position="124"/>
        <end position="199"/>
    </location>
</feature>
<dbReference type="Pfam" id="PF00198">
    <property type="entry name" value="2-oxoacid_dh"/>
    <property type="match status" value="1"/>
</dbReference>
<dbReference type="InterPro" id="IPR006257">
    <property type="entry name" value="LAT1"/>
</dbReference>
<comment type="similarity">
    <text evidence="1 8">Belongs to the 2-oxoacid dehydrogenase family.</text>
</comment>
<evidence type="ECO:0000259" key="10">
    <source>
        <dbReference type="PROSITE" id="PS50968"/>
    </source>
</evidence>
<dbReference type="InterPro" id="IPR011053">
    <property type="entry name" value="Single_hybrid_motif"/>
</dbReference>
<dbReference type="SUPFAM" id="SSF52777">
    <property type="entry name" value="CoA-dependent acyltransferases"/>
    <property type="match status" value="1"/>
</dbReference>
<evidence type="ECO:0000256" key="4">
    <source>
        <dbReference type="ARBA" id="ARBA00022823"/>
    </source>
</evidence>
<dbReference type="SUPFAM" id="SSF51230">
    <property type="entry name" value="Single hybrid motif"/>
    <property type="match status" value="2"/>
</dbReference>
<evidence type="ECO:0000256" key="6">
    <source>
        <dbReference type="ARBA" id="ARBA00025211"/>
    </source>
</evidence>
<dbReference type="NCBIfam" id="TIGR01349">
    <property type="entry name" value="PDHac_trf_mito"/>
    <property type="match status" value="1"/>
</dbReference>
<evidence type="ECO:0000256" key="3">
    <source>
        <dbReference type="ARBA" id="ARBA00022679"/>
    </source>
</evidence>
<keyword evidence="4 8" id="KW-0450">Lipoyl</keyword>
<evidence type="ECO:0000256" key="5">
    <source>
        <dbReference type="ARBA" id="ARBA00023315"/>
    </source>
</evidence>
<dbReference type="PANTHER" id="PTHR23151:SF90">
    <property type="entry name" value="DIHYDROLIPOYLLYSINE-RESIDUE ACETYLTRANSFERASE COMPONENT OF PYRUVATE DEHYDROGENASE COMPLEX, MITOCHONDRIAL-RELATED"/>
    <property type="match status" value="1"/>
</dbReference>
<evidence type="ECO:0000313" key="13">
    <source>
        <dbReference type="Proteomes" id="UP001610063"/>
    </source>
</evidence>
<dbReference type="EMBL" id="JBIPKE010000017">
    <property type="protein sequence ID" value="MFH6984419.1"/>
    <property type="molecule type" value="Genomic_DNA"/>
</dbReference>
<feature type="region of interest" description="Disordered" evidence="9">
    <location>
        <begin position="90"/>
        <end position="114"/>
    </location>
</feature>
<dbReference type="InterPro" id="IPR004167">
    <property type="entry name" value="PSBD"/>
</dbReference>
<gene>
    <name evidence="12" type="ORF">ACHKAR_13280</name>
</gene>
<evidence type="ECO:0000256" key="7">
    <source>
        <dbReference type="ARBA" id="ARBA00048370"/>
    </source>
</evidence>
<evidence type="ECO:0000256" key="9">
    <source>
        <dbReference type="SAM" id="MobiDB-lite"/>
    </source>
</evidence>
<dbReference type="GO" id="GO:0004742">
    <property type="term" value="F:dihydrolipoyllysine-residue acetyltransferase activity"/>
    <property type="evidence" value="ECO:0007669"/>
    <property type="project" value="UniProtKB-EC"/>
</dbReference>
<name>A0ABW7NA54_9BACT</name>
<dbReference type="Gene3D" id="2.40.50.100">
    <property type="match status" value="2"/>
</dbReference>
<dbReference type="Pfam" id="PF00364">
    <property type="entry name" value="Biotin_lipoyl"/>
    <property type="match status" value="2"/>
</dbReference>
<dbReference type="Pfam" id="PF02817">
    <property type="entry name" value="E3_binding"/>
    <property type="match status" value="1"/>
</dbReference>
<comment type="cofactor">
    <cofactor evidence="8">
        <name>(R)-lipoate</name>
        <dbReference type="ChEBI" id="CHEBI:83088"/>
    </cofactor>
    <text evidence="8">Binds 2 lipoyl cofactors covalently.</text>
</comment>
<feature type="region of interest" description="Disordered" evidence="9">
    <location>
        <begin position="216"/>
        <end position="258"/>
    </location>
</feature>
<dbReference type="PANTHER" id="PTHR23151">
    <property type="entry name" value="DIHYDROLIPOAMIDE ACETYL/SUCCINYL-TRANSFERASE-RELATED"/>
    <property type="match status" value="1"/>
</dbReference>
<reference evidence="12 13" key="1">
    <citation type="journal article" date="2013" name="Int. J. Syst. Evol. Microbiol.">
        <title>Marinoscillum luteum sp. nov., isolated from marine sediment.</title>
        <authorList>
            <person name="Cha I.T."/>
            <person name="Park S.J."/>
            <person name="Kim S.J."/>
            <person name="Kim J.G."/>
            <person name="Jung M.Y."/>
            <person name="Shin K.S."/>
            <person name="Kwon K.K."/>
            <person name="Yang S.H."/>
            <person name="Seo Y.S."/>
            <person name="Rhee S.K."/>
        </authorList>
    </citation>
    <scope>NUCLEOTIDE SEQUENCE [LARGE SCALE GENOMIC DNA]</scope>
    <source>
        <strain evidence="12 13">KCTC 23939</strain>
    </source>
</reference>
<evidence type="ECO:0000256" key="1">
    <source>
        <dbReference type="ARBA" id="ARBA00007317"/>
    </source>
</evidence>
<dbReference type="InterPro" id="IPR003016">
    <property type="entry name" value="2-oxoA_DH_lipoyl-BS"/>
</dbReference>
<sequence length="545" mass="57568">MAEVIRMPKMSDTMEEGVIASWIKKEGDEVSSGDVLAEVETDKATMELESYQDGVLLYIGIKEQESVAVDGVIAIIGEKGEDISGLLKDIESGGSNGASEKKEEAADAPAPAKAEAVDTSGIKATVIRMPKMSDTMEEGVISAWIKKEGDQVEAGDVLAEVETDKATMELEAYEDGTLLHIAIEDGGSVPIDGVIAIIGEAGADWKTLLKAEAAGGAAPAKTEDKPKEESVSAASAAPEAKAVADTPSSSSNGRLKASPLAKKIAQEKGYDLGQIAGSGDGGRIVKKDVEDFKPSQAAPKAEAKAAEAPAFSIPSVVGEEHSVDVKVTQMRKTIAKRLSESKFTAPHFYITMEINMDKAIAARASMNEMSPVKLSFNDMVVKATAAALRQHPDVNVSWNGDVMKKHSHIHIGVAMALPEGLIVPVIRFADNKSLSHISAEVKDFSQKAKNKQLTPDDYTGNTFTISNLGMFGVEDFTAIVNPPDACILAVGGIKETVIVKNGEMKPGNVMKVTLSCDHRAVDGAVGAAFLKTLKGLLEDPVRILI</sequence>
<protein>
    <recommendedName>
        <fullName evidence="8">Acetyltransferase component of pyruvate dehydrogenase complex</fullName>
        <ecNumber evidence="8">2.3.1.12</ecNumber>
    </recommendedName>
</protein>
<dbReference type="InterPro" id="IPR023213">
    <property type="entry name" value="CAT-like_dom_sf"/>
</dbReference>
<dbReference type="Gene3D" id="4.10.320.10">
    <property type="entry name" value="E3-binding domain"/>
    <property type="match status" value="1"/>
</dbReference>
<feature type="domain" description="Lipoyl-binding" evidence="10">
    <location>
        <begin position="2"/>
        <end position="77"/>
    </location>
</feature>
<dbReference type="SUPFAM" id="SSF47005">
    <property type="entry name" value="Peripheral subunit-binding domain of 2-oxo acid dehydrogenase complex"/>
    <property type="match status" value="1"/>
</dbReference>
<feature type="compositionally biased region" description="Low complexity" evidence="9">
    <location>
        <begin position="231"/>
        <end position="244"/>
    </location>
</feature>
<dbReference type="PROSITE" id="PS50968">
    <property type="entry name" value="BIOTINYL_LIPOYL"/>
    <property type="match status" value="2"/>
</dbReference>
<evidence type="ECO:0000256" key="8">
    <source>
        <dbReference type="RuleBase" id="RU361137"/>
    </source>
</evidence>
<accession>A0ABW7NA54</accession>
<dbReference type="CDD" id="cd06849">
    <property type="entry name" value="lipoyl_domain"/>
    <property type="match status" value="2"/>
</dbReference>
<keyword evidence="12" id="KW-0670">Pyruvate</keyword>
<dbReference type="PROSITE" id="PS00189">
    <property type="entry name" value="LIPOYL"/>
    <property type="match status" value="2"/>
</dbReference>
<keyword evidence="3 8" id="KW-0808">Transferase</keyword>
<dbReference type="InterPro" id="IPR045257">
    <property type="entry name" value="E2/Pdx1"/>
</dbReference>
<comment type="catalytic activity">
    <reaction evidence="7 8">
        <text>N(6)-[(R)-dihydrolipoyl]-L-lysyl-[protein] + acetyl-CoA = N(6)-[(R)-S(8)-acetyldihydrolipoyl]-L-lysyl-[protein] + CoA</text>
        <dbReference type="Rhea" id="RHEA:17017"/>
        <dbReference type="Rhea" id="RHEA-COMP:10475"/>
        <dbReference type="Rhea" id="RHEA-COMP:10478"/>
        <dbReference type="ChEBI" id="CHEBI:57287"/>
        <dbReference type="ChEBI" id="CHEBI:57288"/>
        <dbReference type="ChEBI" id="CHEBI:83100"/>
        <dbReference type="ChEBI" id="CHEBI:83111"/>
        <dbReference type="EC" id="2.3.1.12"/>
    </reaction>
</comment>
<evidence type="ECO:0000259" key="11">
    <source>
        <dbReference type="PROSITE" id="PS51826"/>
    </source>
</evidence>
<keyword evidence="13" id="KW-1185">Reference proteome</keyword>
<dbReference type="Proteomes" id="UP001610063">
    <property type="component" value="Unassembled WGS sequence"/>
</dbReference>
<dbReference type="PROSITE" id="PS51826">
    <property type="entry name" value="PSBD"/>
    <property type="match status" value="1"/>
</dbReference>
<comment type="function">
    <text evidence="6">The pyruvate dehydrogenase complex catalyzes the overall conversion of pyruvate to acetyl-CoA and CO(2). It contains multiple copies of three enzymatic components: pyruvate dehydrogenase (E1), dihydrolipoamide acetyltransferase (E2) and lipoamide dehydrogenase (E3).</text>
</comment>
<dbReference type="InterPro" id="IPR036625">
    <property type="entry name" value="E3-bd_dom_sf"/>
</dbReference>
<dbReference type="EC" id="2.3.1.12" evidence="8"/>
<evidence type="ECO:0000256" key="2">
    <source>
        <dbReference type="ARBA" id="ARBA00011484"/>
    </source>
</evidence>
<feature type="domain" description="Peripheral subunit-binding (PSBD)" evidence="11">
    <location>
        <begin position="256"/>
        <end position="293"/>
    </location>
</feature>
<evidence type="ECO:0000313" key="12">
    <source>
        <dbReference type="EMBL" id="MFH6984419.1"/>
    </source>
</evidence>
<organism evidence="12 13">
    <name type="scientific">Marinoscillum luteum</name>
    <dbReference type="NCBI Taxonomy" id="861051"/>
    <lineage>
        <taxon>Bacteria</taxon>
        <taxon>Pseudomonadati</taxon>
        <taxon>Bacteroidota</taxon>
        <taxon>Cytophagia</taxon>
        <taxon>Cytophagales</taxon>
        <taxon>Reichenbachiellaceae</taxon>
        <taxon>Marinoscillum</taxon>
    </lineage>
</organism>
<feature type="compositionally biased region" description="Basic and acidic residues" evidence="9">
    <location>
        <begin position="221"/>
        <end position="230"/>
    </location>
</feature>
<proteinExistence type="inferred from homology"/>
<comment type="subunit">
    <text evidence="2">Forms a 24-polypeptide structural core with octahedral symmetry.</text>
</comment>
<comment type="caution">
    <text evidence="12">The sequence shown here is derived from an EMBL/GenBank/DDBJ whole genome shotgun (WGS) entry which is preliminary data.</text>
</comment>
<keyword evidence="5 8" id="KW-0012">Acyltransferase</keyword>
<dbReference type="RefSeq" id="WP_395417758.1">
    <property type="nucleotide sequence ID" value="NZ_JBIPKE010000017.1"/>
</dbReference>
<dbReference type="InterPro" id="IPR001078">
    <property type="entry name" value="2-oxoacid_DH_actylTfrase"/>
</dbReference>
<dbReference type="InterPro" id="IPR000089">
    <property type="entry name" value="Biotin_lipoyl"/>
</dbReference>